<sequence>MADGRRTGQTSGGKGGRAASGKGGAGRRGTGPAPRTTGGARPAAGRSTAARQSVAAARRTKPGSNRTQLIIGGVAVVIMIAVVVVGLVLNANQGKATSDYGASTKSTATLSADGVVTVSAPGSTPKATLDFYEDPMCPFCALFEQQYGDQINENVDKGTLAVRYHMLDFLNANSHSGDYSTRASAAMMCVAQDSGTRAGGFLSYLEKLFAQGTQPEEQGSSDLSNAQLAELATQNGASSAAASCITSGAQIDLAKTESAAGQAQLKAALGSQWGTPTVLQDGKQVNTNSTDWLTKIVG</sequence>
<keyword evidence="2" id="KW-1133">Transmembrane helix</keyword>
<dbReference type="Proteomes" id="UP000655208">
    <property type="component" value="Unassembled WGS sequence"/>
</dbReference>
<name>A0A917WIY1_9ACTN</name>
<accession>A0A917WIY1</accession>
<dbReference type="RefSeq" id="WP_188942733.1">
    <property type="nucleotide sequence ID" value="NZ_BMNA01000005.1"/>
</dbReference>
<feature type="compositionally biased region" description="Low complexity" evidence="1">
    <location>
        <begin position="30"/>
        <end position="51"/>
    </location>
</feature>
<feature type="domain" description="Thioredoxin-like fold" evidence="3">
    <location>
        <begin position="127"/>
        <end position="290"/>
    </location>
</feature>
<reference evidence="4" key="2">
    <citation type="submission" date="2020-09" db="EMBL/GenBank/DDBJ databases">
        <authorList>
            <person name="Sun Q."/>
            <person name="Zhou Y."/>
        </authorList>
    </citation>
    <scope>NUCLEOTIDE SEQUENCE</scope>
    <source>
        <strain evidence="4">CGMCC 4.7308</strain>
    </source>
</reference>
<evidence type="ECO:0000256" key="2">
    <source>
        <dbReference type="SAM" id="Phobius"/>
    </source>
</evidence>
<feature type="transmembrane region" description="Helical" evidence="2">
    <location>
        <begin position="69"/>
        <end position="89"/>
    </location>
</feature>
<keyword evidence="5" id="KW-1185">Reference proteome</keyword>
<reference evidence="4" key="1">
    <citation type="journal article" date="2014" name="Int. J. Syst. Evol. Microbiol.">
        <title>Complete genome sequence of Corynebacterium casei LMG S-19264T (=DSM 44701T), isolated from a smear-ripened cheese.</title>
        <authorList>
            <consortium name="US DOE Joint Genome Institute (JGI-PGF)"/>
            <person name="Walter F."/>
            <person name="Albersmeier A."/>
            <person name="Kalinowski J."/>
            <person name="Ruckert C."/>
        </authorList>
    </citation>
    <scope>NUCLEOTIDE SEQUENCE</scope>
    <source>
        <strain evidence="4">CGMCC 4.7308</strain>
    </source>
</reference>
<keyword evidence="2" id="KW-0472">Membrane</keyword>
<dbReference type="Gene3D" id="3.40.30.10">
    <property type="entry name" value="Glutaredoxin"/>
    <property type="match status" value="1"/>
</dbReference>
<dbReference type="EMBL" id="BMNA01000005">
    <property type="protein sequence ID" value="GGM07424.1"/>
    <property type="molecule type" value="Genomic_DNA"/>
</dbReference>
<organism evidence="4 5">
    <name type="scientific">Nakamurella endophytica</name>
    <dbReference type="NCBI Taxonomy" id="1748367"/>
    <lineage>
        <taxon>Bacteria</taxon>
        <taxon>Bacillati</taxon>
        <taxon>Actinomycetota</taxon>
        <taxon>Actinomycetes</taxon>
        <taxon>Nakamurellales</taxon>
        <taxon>Nakamurellaceae</taxon>
        <taxon>Nakamurella</taxon>
    </lineage>
</organism>
<feature type="compositionally biased region" description="Gly residues" evidence="1">
    <location>
        <begin position="10"/>
        <end position="29"/>
    </location>
</feature>
<dbReference type="CDD" id="cd02972">
    <property type="entry name" value="DsbA_family"/>
    <property type="match status" value="1"/>
</dbReference>
<dbReference type="InterPro" id="IPR012336">
    <property type="entry name" value="Thioredoxin-like_fold"/>
</dbReference>
<gene>
    <name evidence="4" type="ORF">GCM10011594_29230</name>
</gene>
<dbReference type="AlphaFoldDB" id="A0A917WIY1"/>
<feature type="region of interest" description="Disordered" evidence="1">
    <location>
        <begin position="1"/>
        <end position="63"/>
    </location>
</feature>
<evidence type="ECO:0000313" key="4">
    <source>
        <dbReference type="EMBL" id="GGM07424.1"/>
    </source>
</evidence>
<comment type="caution">
    <text evidence="4">The sequence shown here is derived from an EMBL/GenBank/DDBJ whole genome shotgun (WGS) entry which is preliminary data.</text>
</comment>
<evidence type="ECO:0000259" key="3">
    <source>
        <dbReference type="Pfam" id="PF13462"/>
    </source>
</evidence>
<dbReference type="SUPFAM" id="SSF52833">
    <property type="entry name" value="Thioredoxin-like"/>
    <property type="match status" value="1"/>
</dbReference>
<dbReference type="Pfam" id="PF13462">
    <property type="entry name" value="Thioredoxin_4"/>
    <property type="match status" value="1"/>
</dbReference>
<evidence type="ECO:0000256" key="1">
    <source>
        <dbReference type="SAM" id="MobiDB-lite"/>
    </source>
</evidence>
<evidence type="ECO:0000313" key="5">
    <source>
        <dbReference type="Proteomes" id="UP000655208"/>
    </source>
</evidence>
<keyword evidence="2" id="KW-0812">Transmembrane</keyword>
<proteinExistence type="predicted"/>
<protein>
    <recommendedName>
        <fullName evidence="3">Thioredoxin-like fold domain-containing protein</fullName>
    </recommendedName>
</protein>
<dbReference type="InterPro" id="IPR036249">
    <property type="entry name" value="Thioredoxin-like_sf"/>
</dbReference>